<dbReference type="Proteomes" id="UP000515152">
    <property type="component" value="Chromosome 5"/>
</dbReference>
<dbReference type="GeneID" id="105909876"/>
<evidence type="ECO:0000313" key="2">
    <source>
        <dbReference type="Proteomes" id="UP000515152"/>
    </source>
</evidence>
<evidence type="ECO:0000256" key="1">
    <source>
        <dbReference type="SAM" id="SignalP"/>
    </source>
</evidence>
<sequence>MASVSLLAALLFASSFQNIETTTTFPVTPTTLVSETSAVTTTVTTTASTVTPSTPALTTPSPEFINLPDVLEVTESTRPRKVIIEFQITSGNPDPKVQIISITPDDPVLEDPIINPTNVSGVFNVQIVLNGSLDYETANLLTVRLGIATPSGFVEQTFSLSVTDTNEPPQCEAQFQLGAVVQVPEDSPAPVRLYTVLAKEPDSNDTITARITGQFS</sequence>
<feature type="signal peptide" evidence="1">
    <location>
        <begin position="1"/>
        <end position="21"/>
    </location>
</feature>
<organism evidence="2 3">
    <name type="scientific">Clupea harengus</name>
    <name type="common">Atlantic herring</name>
    <dbReference type="NCBI Taxonomy" id="7950"/>
    <lineage>
        <taxon>Eukaryota</taxon>
        <taxon>Metazoa</taxon>
        <taxon>Chordata</taxon>
        <taxon>Craniata</taxon>
        <taxon>Vertebrata</taxon>
        <taxon>Euteleostomi</taxon>
        <taxon>Actinopterygii</taxon>
        <taxon>Neopterygii</taxon>
        <taxon>Teleostei</taxon>
        <taxon>Clupei</taxon>
        <taxon>Clupeiformes</taxon>
        <taxon>Clupeoidei</taxon>
        <taxon>Clupeidae</taxon>
        <taxon>Clupea</taxon>
    </lineage>
</organism>
<dbReference type="OrthoDB" id="9949162at2759"/>
<protein>
    <submittedName>
        <fullName evidence="3">Mucin-2-like</fullName>
    </submittedName>
</protein>
<proteinExistence type="predicted"/>
<dbReference type="RefSeq" id="XP_031423014.1">
    <property type="nucleotide sequence ID" value="XM_031567154.2"/>
</dbReference>
<reference evidence="3" key="1">
    <citation type="submission" date="2025-08" db="UniProtKB">
        <authorList>
            <consortium name="RefSeq"/>
        </authorList>
    </citation>
    <scope>IDENTIFICATION</scope>
</reference>
<feature type="chain" id="PRO_5028432325" evidence="1">
    <location>
        <begin position="22"/>
        <end position="216"/>
    </location>
</feature>
<dbReference type="KEGG" id="char:105909876"/>
<keyword evidence="1" id="KW-0732">Signal</keyword>
<accession>A0A6P8FC43</accession>
<evidence type="ECO:0000313" key="3">
    <source>
        <dbReference type="RefSeq" id="XP_031423014.1"/>
    </source>
</evidence>
<name>A0A6P8FC43_CLUHA</name>
<keyword evidence="2" id="KW-1185">Reference proteome</keyword>
<gene>
    <name evidence="3" type="primary">LOC105909876</name>
</gene>
<dbReference type="AlphaFoldDB" id="A0A6P8FC43"/>